<protein>
    <submittedName>
        <fullName evidence="1">Uncharacterized protein</fullName>
    </submittedName>
</protein>
<organism evidence="1">
    <name type="scientific">marine sediment metagenome</name>
    <dbReference type="NCBI Taxonomy" id="412755"/>
    <lineage>
        <taxon>unclassified sequences</taxon>
        <taxon>metagenomes</taxon>
        <taxon>ecological metagenomes</taxon>
    </lineage>
</organism>
<dbReference type="EMBL" id="LAZR01000442">
    <property type="protein sequence ID" value="KKN68685.1"/>
    <property type="molecule type" value="Genomic_DNA"/>
</dbReference>
<reference evidence="1" key="1">
    <citation type="journal article" date="2015" name="Nature">
        <title>Complex archaea that bridge the gap between prokaryotes and eukaryotes.</title>
        <authorList>
            <person name="Spang A."/>
            <person name="Saw J.H."/>
            <person name="Jorgensen S.L."/>
            <person name="Zaremba-Niedzwiedzka K."/>
            <person name="Martijn J."/>
            <person name="Lind A.E."/>
            <person name="van Eijk R."/>
            <person name="Schleper C."/>
            <person name="Guy L."/>
            <person name="Ettema T.J."/>
        </authorList>
    </citation>
    <scope>NUCLEOTIDE SEQUENCE</scope>
</reference>
<proteinExistence type="predicted"/>
<sequence length="201" mass="22548">MLILFIVMGSITGSVLGLRCRDDNKTTDSVNIMGSPDDRIRLRDRIPNYRVILTNQEQEIEDAWLVTFTSVATPTSDVEDMVLQSSPNTSLPLRSGNIESFDRLLDSVFGIYSSKAFSIADCEQGYKLSAGIDPYELNRTAIGRAGEVSLWQIHPVHFIENGGPYDKTKLQSDIEYAARSAWELSGFGANWISPWRYCGWQ</sequence>
<dbReference type="AlphaFoldDB" id="A0A0F9SIA7"/>
<gene>
    <name evidence="1" type="ORF">LCGC14_0448760</name>
</gene>
<name>A0A0F9SIA7_9ZZZZ</name>
<comment type="caution">
    <text evidence="1">The sequence shown here is derived from an EMBL/GenBank/DDBJ whole genome shotgun (WGS) entry which is preliminary data.</text>
</comment>
<evidence type="ECO:0000313" key="1">
    <source>
        <dbReference type="EMBL" id="KKN68685.1"/>
    </source>
</evidence>
<accession>A0A0F9SIA7</accession>